<evidence type="ECO:0000313" key="2">
    <source>
        <dbReference type="EMBL" id="CAI3988932.1"/>
    </source>
</evidence>
<dbReference type="EMBL" id="CAMXCT020001315">
    <property type="protein sequence ID" value="CAL1142307.1"/>
    <property type="molecule type" value="Genomic_DNA"/>
</dbReference>
<dbReference type="EMBL" id="CAMXCT010001315">
    <property type="protein sequence ID" value="CAI3988932.1"/>
    <property type="molecule type" value="Genomic_DNA"/>
</dbReference>
<evidence type="ECO:0000256" key="1">
    <source>
        <dbReference type="SAM" id="MobiDB-lite"/>
    </source>
</evidence>
<evidence type="ECO:0000313" key="3">
    <source>
        <dbReference type="EMBL" id="CAL4776244.1"/>
    </source>
</evidence>
<reference evidence="3 4" key="2">
    <citation type="submission" date="2024-05" db="EMBL/GenBank/DDBJ databases">
        <authorList>
            <person name="Chen Y."/>
            <person name="Shah S."/>
            <person name="Dougan E. K."/>
            <person name="Thang M."/>
            <person name="Chan C."/>
        </authorList>
    </citation>
    <scope>NUCLEOTIDE SEQUENCE [LARGE SCALE GENOMIC DNA]</scope>
</reference>
<organism evidence="2">
    <name type="scientific">Cladocopium goreaui</name>
    <dbReference type="NCBI Taxonomy" id="2562237"/>
    <lineage>
        <taxon>Eukaryota</taxon>
        <taxon>Sar</taxon>
        <taxon>Alveolata</taxon>
        <taxon>Dinophyceae</taxon>
        <taxon>Suessiales</taxon>
        <taxon>Symbiodiniaceae</taxon>
        <taxon>Cladocopium</taxon>
    </lineage>
</organism>
<comment type="caution">
    <text evidence="2">The sequence shown here is derived from an EMBL/GenBank/DDBJ whole genome shotgun (WGS) entry which is preliminary data.</text>
</comment>
<accession>A0A9P1CD21</accession>
<evidence type="ECO:0000313" key="4">
    <source>
        <dbReference type="Proteomes" id="UP001152797"/>
    </source>
</evidence>
<reference evidence="2" key="1">
    <citation type="submission" date="2022-10" db="EMBL/GenBank/DDBJ databases">
        <authorList>
            <person name="Chen Y."/>
            <person name="Dougan E. K."/>
            <person name="Chan C."/>
            <person name="Rhodes N."/>
            <person name="Thang M."/>
        </authorList>
    </citation>
    <scope>NUCLEOTIDE SEQUENCE</scope>
</reference>
<feature type="region of interest" description="Disordered" evidence="1">
    <location>
        <begin position="1"/>
        <end position="46"/>
    </location>
</feature>
<proteinExistence type="predicted"/>
<dbReference type="OrthoDB" id="429374at2759"/>
<sequence length="194" mass="21322">MASSGVCEFAGQAKTPLQKADPKGPRSSVRPTPVPPHFVASNQVPDDDFVSALRNKRQGRNGSATCAAQLCNLQCDMTLSEVPSEHHGQDLLGFRTKVEKSELPKKMDDLVRDGSAGGDPGSESQLSEFLRRFQAAVEAPLKSFSNHLKPALARRIHVGTMDYMGGSHEAYRRTFEFIEMTNTWFDLDTPTRAT</sequence>
<dbReference type="Proteomes" id="UP001152797">
    <property type="component" value="Unassembled WGS sequence"/>
</dbReference>
<dbReference type="EMBL" id="CAMXCT030001315">
    <property type="protein sequence ID" value="CAL4776244.1"/>
    <property type="molecule type" value="Genomic_DNA"/>
</dbReference>
<dbReference type="AlphaFoldDB" id="A0A9P1CD21"/>
<protein>
    <submittedName>
        <fullName evidence="2">Uncharacterized protein</fullName>
    </submittedName>
</protein>
<name>A0A9P1CD21_9DINO</name>
<keyword evidence="4" id="KW-1185">Reference proteome</keyword>
<gene>
    <name evidence="2" type="ORF">C1SCF055_LOCUS16045</name>
</gene>